<accession>A0AAJ3H928</accession>
<dbReference type="RefSeq" id="WP_177026785.1">
    <property type="nucleotide sequence ID" value="NZ_JACAQR010000030.1"/>
</dbReference>
<organism evidence="12 13">
    <name type="scientific">Pseudomonas yamanorum</name>
    <dbReference type="NCBI Taxonomy" id="515393"/>
    <lineage>
        <taxon>Bacteria</taxon>
        <taxon>Pseudomonadati</taxon>
        <taxon>Pseudomonadota</taxon>
        <taxon>Gammaproteobacteria</taxon>
        <taxon>Pseudomonadales</taxon>
        <taxon>Pseudomonadaceae</taxon>
        <taxon>Pseudomonas</taxon>
    </lineage>
</organism>
<evidence type="ECO:0000256" key="9">
    <source>
        <dbReference type="PIRSR" id="PIRSR001589-2"/>
    </source>
</evidence>
<protein>
    <recommendedName>
        <fullName evidence="3">asparagine synthase (glutamine-hydrolyzing)</fullName>
        <ecNumber evidence="3">6.3.5.4</ecNumber>
    </recommendedName>
</protein>
<keyword evidence="8" id="KW-0061">Asparagine biosynthesis</keyword>
<evidence type="ECO:0000256" key="4">
    <source>
        <dbReference type="ARBA" id="ARBA00022741"/>
    </source>
</evidence>
<comment type="caution">
    <text evidence="12">The sequence shown here is derived from an EMBL/GenBank/DDBJ whole genome shotgun (WGS) entry which is preliminary data.</text>
</comment>
<dbReference type="PANTHER" id="PTHR43284:SF1">
    <property type="entry name" value="ASPARAGINE SYNTHETASE"/>
    <property type="match status" value="1"/>
</dbReference>
<feature type="site" description="Important for beta-aspartyl-AMP intermediate formation" evidence="10">
    <location>
        <position position="379"/>
    </location>
</feature>
<evidence type="ECO:0000256" key="10">
    <source>
        <dbReference type="PIRSR" id="PIRSR001589-3"/>
    </source>
</evidence>
<dbReference type="SUPFAM" id="SSF52402">
    <property type="entry name" value="Adenine nucleotide alpha hydrolases-like"/>
    <property type="match status" value="1"/>
</dbReference>
<name>A0AAJ3H928_9PSED</name>
<dbReference type="Gene3D" id="3.60.20.10">
    <property type="entry name" value="Glutamine Phosphoribosylpyrophosphate, subunit 1, domain 1"/>
    <property type="match status" value="1"/>
</dbReference>
<dbReference type="GO" id="GO:0005829">
    <property type="term" value="C:cytosol"/>
    <property type="evidence" value="ECO:0007669"/>
    <property type="project" value="TreeGrafter"/>
</dbReference>
<dbReference type="Pfam" id="PF13522">
    <property type="entry name" value="GATase_6"/>
    <property type="match status" value="1"/>
</dbReference>
<evidence type="ECO:0000256" key="6">
    <source>
        <dbReference type="ARBA" id="ARBA00022962"/>
    </source>
</evidence>
<evidence type="ECO:0000313" key="12">
    <source>
        <dbReference type="EMBL" id="NWD44362.1"/>
    </source>
</evidence>
<sequence>MCGLSGLFDPSKRPELYQVISKMNDAIAYRGPDDSGIWIDDLGLALGHRRLAIVDLTSAGHQPMHSYDQRYVLAFNGEIYNHLELRNKLRAESYALPWVGHSDTEVLLACLVHWGIEKALKSLVGMFAFALWDRQEQVLTLARDRVGEKPLYWGWQDDVLLFGSELSAVKAYPGFKADVDRNSLALMLRHNCIPAPYSIYKGISKLRPGHYVSLTLGNIAAAKCSESQAYWSVNDAVSAGLENPFTGSPKDATDALENQLRLSIGQQMLADVPLGAFLSGGVDSSAVVALMQAQSNQPVRTFTIGFDESGYDEAVHAKAVAKHLGTQHTELYVRPEDALAVIPKLASMYCEPFSDSSQIPTFLVSHMARQEVTVALSGDGGDELFGGYNRYLTARQVWQKMHRLPGFARSATAKMLRALSPSAWDQLFQLSKPLLPKRLHLATPGDKAHKLASVLGIASGEDFYRQLNSHWEDPASVVIGAHEPSTLFTDQAAWPVADSFEHWMMAMDTQTYMTDDILVKVDRASMAVSLESRVPMLDHRVIELAWRMPLDLKIRNNQGKWLLREVLYRYVPKELIERPKQGFGIPLDTWLRGPLREWAENLLDEGRLRREGYFHPEPIRKKWAEHLSGRRNWQHHLWDILMFQAWLAEQ</sequence>
<dbReference type="SUPFAM" id="SSF56235">
    <property type="entry name" value="N-terminal nucleophile aminohydrolases (Ntn hydrolases)"/>
    <property type="match status" value="1"/>
</dbReference>
<dbReference type="GO" id="GO:0006529">
    <property type="term" value="P:asparagine biosynthetic process"/>
    <property type="evidence" value="ECO:0007669"/>
    <property type="project" value="UniProtKB-KW"/>
</dbReference>
<dbReference type="GO" id="GO:0005524">
    <property type="term" value="F:ATP binding"/>
    <property type="evidence" value="ECO:0007669"/>
    <property type="project" value="UniProtKB-KW"/>
</dbReference>
<comment type="pathway">
    <text evidence="1">Amino-acid biosynthesis; L-asparagine biosynthesis; L-asparagine from L-aspartate (L-Gln route): step 1/1.</text>
</comment>
<dbReference type="CDD" id="cd01991">
    <property type="entry name" value="Asn_synthase_B_C"/>
    <property type="match status" value="1"/>
</dbReference>
<dbReference type="EC" id="6.3.5.4" evidence="3"/>
<dbReference type="Pfam" id="PF00733">
    <property type="entry name" value="Asn_synthase"/>
    <property type="match status" value="1"/>
</dbReference>
<dbReference type="InterPro" id="IPR017932">
    <property type="entry name" value="GATase_2_dom"/>
</dbReference>
<dbReference type="InterPro" id="IPR001962">
    <property type="entry name" value="Asn_synthase"/>
</dbReference>
<feature type="binding site" evidence="9">
    <location>
        <position position="103"/>
    </location>
    <ligand>
        <name>L-glutamine</name>
        <dbReference type="ChEBI" id="CHEBI:58359"/>
    </ligand>
</feature>
<evidence type="ECO:0000256" key="8">
    <source>
        <dbReference type="PIRSR" id="PIRSR001589-1"/>
    </source>
</evidence>
<keyword evidence="8" id="KW-0028">Amino-acid biosynthesis</keyword>
<keyword evidence="12" id="KW-0436">Ligase</keyword>
<dbReference type="InterPro" id="IPR014729">
    <property type="entry name" value="Rossmann-like_a/b/a_fold"/>
</dbReference>
<dbReference type="InterPro" id="IPR006426">
    <property type="entry name" value="Asn_synth_AEB"/>
</dbReference>
<evidence type="ECO:0000256" key="2">
    <source>
        <dbReference type="ARBA" id="ARBA00005752"/>
    </source>
</evidence>
<feature type="binding site" evidence="9">
    <location>
        <position position="304"/>
    </location>
    <ligand>
        <name>ATP</name>
        <dbReference type="ChEBI" id="CHEBI:30616"/>
    </ligand>
</feature>
<dbReference type="InterPro" id="IPR051786">
    <property type="entry name" value="ASN_synthetase/amidase"/>
</dbReference>
<evidence type="ECO:0000256" key="1">
    <source>
        <dbReference type="ARBA" id="ARBA00005187"/>
    </source>
</evidence>
<dbReference type="CDD" id="cd00712">
    <property type="entry name" value="AsnB"/>
    <property type="match status" value="1"/>
</dbReference>
<dbReference type="Proteomes" id="UP000546584">
    <property type="component" value="Unassembled WGS sequence"/>
</dbReference>
<comment type="similarity">
    <text evidence="2">Belongs to the asparagine synthetase family.</text>
</comment>
<evidence type="ECO:0000256" key="7">
    <source>
        <dbReference type="ARBA" id="ARBA00048741"/>
    </source>
</evidence>
<evidence type="ECO:0000259" key="11">
    <source>
        <dbReference type="PROSITE" id="PS51278"/>
    </source>
</evidence>
<feature type="binding site" evidence="9">
    <location>
        <begin position="377"/>
        <end position="378"/>
    </location>
    <ligand>
        <name>ATP</name>
        <dbReference type="ChEBI" id="CHEBI:30616"/>
    </ligand>
</feature>
<feature type="active site" description="For GATase activity" evidence="8">
    <location>
        <position position="2"/>
    </location>
</feature>
<evidence type="ECO:0000256" key="3">
    <source>
        <dbReference type="ARBA" id="ARBA00012737"/>
    </source>
</evidence>
<keyword evidence="4 9" id="KW-0547">Nucleotide-binding</keyword>
<dbReference type="EMBL" id="JACAQR010000030">
    <property type="protein sequence ID" value="NWD44362.1"/>
    <property type="molecule type" value="Genomic_DNA"/>
</dbReference>
<feature type="domain" description="Glutamine amidotransferase type-2" evidence="11">
    <location>
        <begin position="2"/>
        <end position="217"/>
    </location>
</feature>
<reference evidence="12 13" key="1">
    <citation type="submission" date="2020-04" db="EMBL/GenBank/DDBJ databases">
        <title>Molecular characterization of pseudomonads from Agaricus bisporus reveal novel blotch 2 pathogens in Western Europe.</title>
        <authorList>
            <person name="Taparia T."/>
            <person name="Krijger M."/>
            <person name="Haynes E."/>
            <person name="Elpinstone J.G."/>
            <person name="Noble R."/>
            <person name="Van Der Wolf J."/>
        </authorList>
    </citation>
    <scope>NUCLEOTIDE SEQUENCE [LARGE SCALE GENOMIC DNA]</scope>
    <source>
        <strain evidence="12 13">IPO3753</strain>
    </source>
</reference>
<dbReference type="PANTHER" id="PTHR43284">
    <property type="entry name" value="ASPARAGINE SYNTHETASE (GLUTAMINE-HYDROLYZING)"/>
    <property type="match status" value="1"/>
</dbReference>
<dbReference type="PROSITE" id="PS51278">
    <property type="entry name" value="GATASE_TYPE_2"/>
    <property type="match status" value="1"/>
</dbReference>
<dbReference type="PIRSF" id="PIRSF001589">
    <property type="entry name" value="Asn_synthetase_glu-h"/>
    <property type="match status" value="1"/>
</dbReference>
<gene>
    <name evidence="12" type="primary">asnB</name>
    <name evidence="12" type="ORF">HX826_21005</name>
</gene>
<dbReference type="AlphaFoldDB" id="A0AAJ3H928"/>
<evidence type="ECO:0000256" key="5">
    <source>
        <dbReference type="ARBA" id="ARBA00022840"/>
    </source>
</evidence>
<proteinExistence type="inferred from homology"/>
<dbReference type="InterPro" id="IPR029055">
    <property type="entry name" value="Ntn_hydrolases_N"/>
</dbReference>
<dbReference type="InterPro" id="IPR033738">
    <property type="entry name" value="AsnB_N"/>
</dbReference>
<dbReference type="NCBIfam" id="TIGR01536">
    <property type="entry name" value="asn_synth_AEB"/>
    <property type="match status" value="1"/>
</dbReference>
<evidence type="ECO:0000313" key="13">
    <source>
        <dbReference type="Proteomes" id="UP000546584"/>
    </source>
</evidence>
<comment type="catalytic activity">
    <reaction evidence="7">
        <text>L-aspartate + L-glutamine + ATP + H2O = L-asparagine + L-glutamate + AMP + diphosphate + H(+)</text>
        <dbReference type="Rhea" id="RHEA:12228"/>
        <dbReference type="ChEBI" id="CHEBI:15377"/>
        <dbReference type="ChEBI" id="CHEBI:15378"/>
        <dbReference type="ChEBI" id="CHEBI:29985"/>
        <dbReference type="ChEBI" id="CHEBI:29991"/>
        <dbReference type="ChEBI" id="CHEBI:30616"/>
        <dbReference type="ChEBI" id="CHEBI:33019"/>
        <dbReference type="ChEBI" id="CHEBI:58048"/>
        <dbReference type="ChEBI" id="CHEBI:58359"/>
        <dbReference type="ChEBI" id="CHEBI:456215"/>
        <dbReference type="EC" id="6.3.5.4"/>
    </reaction>
</comment>
<keyword evidence="6 8" id="KW-0315">Glutamine amidotransferase</keyword>
<dbReference type="Gene3D" id="3.40.50.620">
    <property type="entry name" value="HUPs"/>
    <property type="match status" value="2"/>
</dbReference>
<dbReference type="GO" id="GO:0004066">
    <property type="term" value="F:asparagine synthase (glutamine-hydrolyzing) activity"/>
    <property type="evidence" value="ECO:0007669"/>
    <property type="project" value="UniProtKB-EC"/>
</dbReference>
<keyword evidence="5 9" id="KW-0067">ATP-binding</keyword>